<evidence type="ECO:0000256" key="2">
    <source>
        <dbReference type="SAM" id="Coils"/>
    </source>
</evidence>
<name>A0A386HUN2_9BACT</name>
<evidence type="ECO:0000256" key="1">
    <source>
        <dbReference type="ARBA" id="ARBA00023125"/>
    </source>
</evidence>
<dbReference type="PANTHER" id="PTHR46558:SF11">
    <property type="entry name" value="HTH-TYPE TRANSCRIPTIONAL REGULATOR XRE"/>
    <property type="match status" value="1"/>
</dbReference>
<dbReference type="Proteomes" id="UP000266118">
    <property type="component" value="Chromosome"/>
</dbReference>
<dbReference type="PANTHER" id="PTHR46558">
    <property type="entry name" value="TRACRIPTIONAL REGULATORY PROTEIN-RELATED-RELATED"/>
    <property type="match status" value="1"/>
</dbReference>
<dbReference type="EMBL" id="CP032489">
    <property type="protein sequence ID" value="AYD49084.1"/>
    <property type="molecule type" value="Genomic_DNA"/>
</dbReference>
<feature type="coiled-coil region" evidence="2">
    <location>
        <begin position="79"/>
        <end position="120"/>
    </location>
</feature>
<dbReference type="KEGG" id="ark:D6B99_16535"/>
<dbReference type="AlphaFoldDB" id="A0A386HUN2"/>
<dbReference type="SUPFAM" id="SSF47413">
    <property type="entry name" value="lambda repressor-like DNA-binding domains"/>
    <property type="match status" value="1"/>
</dbReference>
<dbReference type="PROSITE" id="PS50943">
    <property type="entry name" value="HTH_CROC1"/>
    <property type="match status" value="1"/>
</dbReference>
<evidence type="ECO:0000313" key="4">
    <source>
        <dbReference type="EMBL" id="AYD49084.1"/>
    </source>
</evidence>
<proteinExistence type="predicted"/>
<gene>
    <name evidence="4" type="ORF">D6B99_16535</name>
</gene>
<dbReference type="InterPro" id="IPR010982">
    <property type="entry name" value="Lambda_DNA-bd_dom_sf"/>
</dbReference>
<organism evidence="4 5">
    <name type="scientific">Arachidicoccus soli</name>
    <dbReference type="NCBI Taxonomy" id="2341117"/>
    <lineage>
        <taxon>Bacteria</taxon>
        <taxon>Pseudomonadati</taxon>
        <taxon>Bacteroidota</taxon>
        <taxon>Chitinophagia</taxon>
        <taxon>Chitinophagales</taxon>
        <taxon>Chitinophagaceae</taxon>
        <taxon>Arachidicoccus</taxon>
    </lineage>
</organism>
<sequence>MANNYFSINVKFLRKGAKLTQAELFKKIGFKDRTWSNYETGVSIPNLNDLIKISKYFGVSLDDLIFCDLSKKEGRNLEREEESKDLLKAEKMIKVQEDNIKLLKDNITLKNDKIKRLEKDLRDMETYIKRPALTKAKP</sequence>
<dbReference type="GO" id="GO:0003677">
    <property type="term" value="F:DNA binding"/>
    <property type="evidence" value="ECO:0007669"/>
    <property type="project" value="UniProtKB-KW"/>
</dbReference>
<keyword evidence="1" id="KW-0238">DNA-binding</keyword>
<accession>A0A386HUN2</accession>
<keyword evidence="5" id="KW-1185">Reference proteome</keyword>
<evidence type="ECO:0000259" key="3">
    <source>
        <dbReference type="PROSITE" id="PS50943"/>
    </source>
</evidence>
<dbReference type="RefSeq" id="WP_119990465.1">
    <property type="nucleotide sequence ID" value="NZ_CP032489.1"/>
</dbReference>
<keyword evidence="2" id="KW-0175">Coiled coil</keyword>
<dbReference type="OrthoDB" id="681019at2"/>
<protein>
    <submittedName>
        <fullName evidence="4">XRE family transcriptional regulator</fullName>
    </submittedName>
</protein>
<dbReference type="InterPro" id="IPR001387">
    <property type="entry name" value="Cro/C1-type_HTH"/>
</dbReference>
<dbReference type="SMART" id="SM00530">
    <property type="entry name" value="HTH_XRE"/>
    <property type="match status" value="1"/>
</dbReference>
<reference evidence="4 5" key="1">
    <citation type="submission" date="2018-09" db="EMBL/GenBank/DDBJ databases">
        <title>Arachidicoccus sp. nov., a bacterium isolated from soil.</title>
        <authorList>
            <person name="Weon H.-Y."/>
            <person name="Kwon S.-W."/>
            <person name="Lee S.A."/>
        </authorList>
    </citation>
    <scope>NUCLEOTIDE SEQUENCE [LARGE SCALE GENOMIC DNA]</scope>
    <source>
        <strain evidence="4 5">KIS59-12</strain>
    </source>
</reference>
<dbReference type="Pfam" id="PF01381">
    <property type="entry name" value="HTH_3"/>
    <property type="match status" value="1"/>
</dbReference>
<feature type="domain" description="HTH cro/C1-type" evidence="3">
    <location>
        <begin position="10"/>
        <end position="64"/>
    </location>
</feature>
<evidence type="ECO:0000313" key="5">
    <source>
        <dbReference type="Proteomes" id="UP000266118"/>
    </source>
</evidence>
<dbReference type="CDD" id="cd00093">
    <property type="entry name" value="HTH_XRE"/>
    <property type="match status" value="1"/>
</dbReference>
<dbReference type="Gene3D" id="1.10.260.40">
    <property type="entry name" value="lambda repressor-like DNA-binding domains"/>
    <property type="match status" value="1"/>
</dbReference>